<dbReference type="Proteomes" id="UP001218188">
    <property type="component" value="Unassembled WGS sequence"/>
</dbReference>
<comment type="caution">
    <text evidence="1">The sequence shown here is derived from an EMBL/GenBank/DDBJ whole genome shotgun (WGS) entry which is preliminary data.</text>
</comment>
<evidence type="ECO:0000313" key="1">
    <source>
        <dbReference type="EMBL" id="KAJ7021294.1"/>
    </source>
</evidence>
<dbReference type="AlphaFoldDB" id="A0AAD6WUC5"/>
<reference evidence="1" key="1">
    <citation type="submission" date="2023-03" db="EMBL/GenBank/DDBJ databases">
        <title>Massive genome expansion in bonnet fungi (Mycena s.s.) driven by repeated elements and novel gene families across ecological guilds.</title>
        <authorList>
            <consortium name="Lawrence Berkeley National Laboratory"/>
            <person name="Harder C.B."/>
            <person name="Miyauchi S."/>
            <person name="Viragh M."/>
            <person name="Kuo A."/>
            <person name="Thoen E."/>
            <person name="Andreopoulos B."/>
            <person name="Lu D."/>
            <person name="Skrede I."/>
            <person name="Drula E."/>
            <person name="Henrissat B."/>
            <person name="Morin E."/>
            <person name="Kohler A."/>
            <person name="Barry K."/>
            <person name="LaButti K."/>
            <person name="Morin E."/>
            <person name="Salamov A."/>
            <person name="Lipzen A."/>
            <person name="Mereny Z."/>
            <person name="Hegedus B."/>
            <person name="Baldrian P."/>
            <person name="Stursova M."/>
            <person name="Weitz H."/>
            <person name="Taylor A."/>
            <person name="Grigoriev I.V."/>
            <person name="Nagy L.G."/>
            <person name="Martin F."/>
            <person name="Kauserud H."/>
        </authorList>
    </citation>
    <scope>NUCLEOTIDE SEQUENCE</scope>
    <source>
        <strain evidence="1">CBHHK200</strain>
    </source>
</reference>
<organism evidence="1 2">
    <name type="scientific">Mycena alexandri</name>
    <dbReference type="NCBI Taxonomy" id="1745969"/>
    <lineage>
        <taxon>Eukaryota</taxon>
        <taxon>Fungi</taxon>
        <taxon>Dikarya</taxon>
        <taxon>Basidiomycota</taxon>
        <taxon>Agaricomycotina</taxon>
        <taxon>Agaricomycetes</taxon>
        <taxon>Agaricomycetidae</taxon>
        <taxon>Agaricales</taxon>
        <taxon>Marasmiineae</taxon>
        <taxon>Mycenaceae</taxon>
        <taxon>Mycena</taxon>
    </lineage>
</organism>
<name>A0AAD6WUC5_9AGAR</name>
<gene>
    <name evidence="1" type="ORF">C8F04DRAFT_1049999</name>
</gene>
<protein>
    <submittedName>
        <fullName evidence="1">Uncharacterized protein</fullName>
    </submittedName>
</protein>
<accession>A0AAD6WUC5</accession>
<evidence type="ECO:0000313" key="2">
    <source>
        <dbReference type="Proteomes" id="UP001218188"/>
    </source>
</evidence>
<dbReference type="EMBL" id="JARJCM010000236">
    <property type="protein sequence ID" value="KAJ7021294.1"/>
    <property type="molecule type" value="Genomic_DNA"/>
</dbReference>
<proteinExistence type="predicted"/>
<sequence length="209" mass="23225">MGEFILNVEIDDIMMPYLKQTGNMYNLCVAKKVGTDYNVVWSGNTQYLAKNKFQFEEQYQVFGGNKFGSGALVEAQTKPVNIAFGEVAVLQDTGVFQPAKDADNKKELVDSATFAVNNDYQAICIGVNGKINGKFLPIYLSRQLVTGSIELQPKVEVMVWFSNKEQTSSMIMKAAALSTTVDFTGHTTRTIRYTQADPDHPGKGKWIKL</sequence>
<keyword evidence="2" id="KW-1185">Reference proteome</keyword>